<feature type="domain" description="Secretion system C-terminal sorting" evidence="2">
    <location>
        <begin position="357"/>
        <end position="432"/>
    </location>
</feature>
<organism evidence="3">
    <name type="scientific">candidate division WOR-3 bacterium</name>
    <dbReference type="NCBI Taxonomy" id="2052148"/>
    <lineage>
        <taxon>Bacteria</taxon>
        <taxon>Bacteria division WOR-3</taxon>
    </lineage>
</organism>
<evidence type="ECO:0000259" key="2">
    <source>
        <dbReference type="Pfam" id="PF18962"/>
    </source>
</evidence>
<keyword evidence="1" id="KW-0732">Signal</keyword>
<feature type="signal peptide" evidence="1">
    <location>
        <begin position="1"/>
        <end position="17"/>
    </location>
</feature>
<dbReference type="InterPro" id="IPR014262">
    <property type="entry name" value="HAF_rpt"/>
</dbReference>
<evidence type="ECO:0000313" key="3">
    <source>
        <dbReference type="EMBL" id="HHS51582.1"/>
    </source>
</evidence>
<gene>
    <name evidence="3" type="ORF">ENW73_01775</name>
</gene>
<reference evidence="3" key="1">
    <citation type="journal article" date="2020" name="mSystems">
        <title>Genome- and Community-Level Interaction Insights into Carbon Utilization and Element Cycling Functions of Hydrothermarchaeota in Hydrothermal Sediment.</title>
        <authorList>
            <person name="Zhou Z."/>
            <person name="Liu Y."/>
            <person name="Xu W."/>
            <person name="Pan J."/>
            <person name="Luo Z.H."/>
            <person name="Li M."/>
        </authorList>
    </citation>
    <scope>NUCLEOTIDE SEQUENCE [LARGE SCALE GENOMIC DNA]</scope>
    <source>
        <strain evidence="3">SpSt-876</strain>
    </source>
</reference>
<dbReference type="NCBIfam" id="TIGR04183">
    <property type="entry name" value="Por_Secre_tail"/>
    <property type="match status" value="1"/>
</dbReference>
<proteinExistence type="predicted"/>
<sequence length="436" mass="47273">MFKLLFFVFLIISSALAPSLTWLGSLATPYAEVHGVSADGMVVAGWAGVYSPHRAWRWTRDSGMVDIGSLVPGRDAEAWGLSADGRIIVGYGFINSSVYRGFRWQNDTMYQFGTFGGEVSWAYAASFDGSVVVGSAETITGFNRAFRWTQDSGMQSLGTLPGAIRSVARGVSLAGNVVVGWSGYANQIHHAFRWENGQMSDIHNPAFGQSEAIGVSGDGNVVVGAWGPVSFTPARAFRWTTSTGMYDLGTLGGEWSEAWGANLDGSIVVGWAERSQGNWGAFRWTESSGMEDLNVVYADLLSPGSVLRDALAISPDGRYIAGRGYNAGSGYDEAYLLDTQATGLSEMTNLQSKSLHIYPNPFHRATTLTYEVPKRTRVKLAIYDALGRTVATLVNKVSDPGKYEIKFDAANLPSGFYLGKLNFGELFEVKRMVLLK</sequence>
<dbReference type="Gene3D" id="2.60.40.4070">
    <property type="match status" value="1"/>
</dbReference>
<accession>A0A7C6ECR9</accession>
<dbReference type="EMBL" id="DTLI01000041">
    <property type="protein sequence ID" value="HHS51582.1"/>
    <property type="molecule type" value="Genomic_DNA"/>
</dbReference>
<dbReference type="AlphaFoldDB" id="A0A7C6ECR9"/>
<dbReference type="InterPro" id="IPR026444">
    <property type="entry name" value="Secre_tail"/>
</dbReference>
<comment type="caution">
    <text evidence="3">The sequence shown here is derived from an EMBL/GenBank/DDBJ whole genome shotgun (WGS) entry which is preliminary data.</text>
</comment>
<name>A0A7C6ECR9_UNCW3</name>
<dbReference type="Pfam" id="PF18962">
    <property type="entry name" value="Por_Secre_tail"/>
    <property type="match status" value="1"/>
</dbReference>
<dbReference type="NCBIfam" id="TIGR02913">
    <property type="entry name" value="HAF_rpt"/>
    <property type="match status" value="5"/>
</dbReference>
<protein>
    <submittedName>
        <fullName evidence="3">T9SS type A sorting domain-containing protein</fullName>
    </submittedName>
</protein>
<feature type="chain" id="PRO_5027887893" evidence="1">
    <location>
        <begin position="18"/>
        <end position="436"/>
    </location>
</feature>
<evidence type="ECO:0000256" key="1">
    <source>
        <dbReference type="SAM" id="SignalP"/>
    </source>
</evidence>